<keyword evidence="2" id="KW-1185">Reference proteome</keyword>
<accession>A0ABY9SA08</accession>
<dbReference type="RefSeq" id="WP_309876791.1">
    <property type="nucleotide sequence ID" value="NZ_CP133838.1"/>
</dbReference>
<dbReference type="EMBL" id="CP133838">
    <property type="protein sequence ID" value="WMY74203.1"/>
    <property type="molecule type" value="Genomic_DNA"/>
</dbReference>
<organism evidence="1 2">
    <name type="scientific">Buttiauxella selenatireducens</name>
    <dbReference type="NCBI Taxonomy" id="3073902"/>
    <lineage>
        <taxon>Bacteria</taxon>
        <taxon>Pseudomonadati</taxon>
        <taxon>Pseudomonadota</taxon>
        <taxon>Gammaproteobacteria</taxon>
        <taxon>Enterobacterales</taxon>
        <taxon>Enterobacteriaceae</taxon>
        <taxon>Buttiauxella</taxon>
    </lineage>
</organism>
<evidence type="ECO:0000313" key="2">
    <source>
        <dbReference type="Proteomes" id="UP001246690"/>
    </source>
</evidence>
<protein>
    <submittedName>
        <fullName evidence="1">DUF2877 domain-containing protein</fullName>
    </submittedName>
</protein>
<gene>
    <name evidence="1" type="ORF">RHD99_22765</name>
</gene>
<reference evidence="1 2" key="1">
    <citation type="submission" date="2023-09" db="EMBL/GenBank/DDBJ databases">
        <title>Buttiauxella selenatireducens sp. nov., isolated from the rhizosphere of Cardamine hupingshanesis.</title>
        <authorList>
            <person name="Zhang S."/>
            <person name="Xu Z."/>
            <person name="Wang H."/>
            <person name="Guo Y."/>
        </authorList>
    </citation>
    <scope>NUCLEOTIDE SEQUENCE [LARGE SCALE GENOMIC DNA]</scope>
    <source>
        <strain evidence="1 2">R73</strain>
    </source>
</reference>
<dbReference type="Proteomes" id="UP001246690">
    <property type="component" value="Chromosome"/>
</dbReference>
<sequence length="291" mass="32391">MAIVTLTANSCGYLTARRLPEIIQVHSCFSHALNLIDDDGHLFTLLSSEKYQNLPDAVRVTQPENWDWRQQASRGETVRTTAGKLQARHWQVDISAATVWQPRLGGSSVSLNALPDALRHYETLSSQLFLFCLEHQVESDLLWACSPLIPSESKRQLAPAEAMEQLESQVAQLIGFGRGLTPDGDDYLLGYMAALWPWKLNAGLREHQQRLHQAISINLPRTTDISRHYLNRALEGHFSQPVCELLEKLTARTPTADLIAATEHVMQFGASSGVDCLAGILHGLRNINTAH</sequence>
<name>A0ABY9SA08_9ENTR</name>
<dbReference type="InterPro" id="IPR021530">
    <property type="entry name" value="AllH-like"/>
</dbReference>
<evidence type="ECO:0000313" key="1">
    <source>
        <dbReference type="EMBL" id="WMY74203.1"/>
    </source>
</evidence>
<dbReference type="Pfam" id="PF11392">
    <property type="entry name" value="AllH"/>
    <property type="match status" value="1"/>
</dbReference>
<proteinExistence type="predicted"/>